<dbReference type="InterPro" id="IPR036047">
    <property type="entry name" value="F-box-like_dom_sf"/>
</dbReference>
<evidence type="ECO:0008006" key="3">
    <source>
        <dbReference type="Google" id="ProtNLM"/>
    </source>
</evidence>
<dbReference type="SUPFAM" id="SSF81383">
    <property type="entry name" value="F-box domain"/>
    <property type="match status" value="1"/>
</dbReference>
<protein>
    <recommendedName>
        <fullName evidence="3">F-box domain-containing protein</fullName>
    </recommendedName>
</protein>
<name>A0AA38X0G4_9EURO</name>
<dbReference type="AlphaFoldDB" id="A0AA38X0G4"/>
<accession>A0AA38X0G4</accession>
<sequence>MTMHDLAPELLLRVFESLSSVSDIISLSLTCRYFSEILPKSQKLTLFFGAFDESNGPVEDIIQLLTQNNNQPLHVRRTPPLSFALLSQATAIARVARRYVELYPNFRWPNGESEHRRLLDACEARRLRRAIYRIWGYTNAFHQSAYHVPRTNVPATTERLQLLRTWSNRELFELEDLRGTLEQLLATEICPTDGEVYSRIPNDAQKFHLSLQYPHLRPVEAVTVSYEELFHNSHHTDHSPSKPSVQELRIRHMQGWGSDLQNFYLVQAFLKLSPAQILWLYDNAVRRADVERFVEEQTHELCFFDCGSLLFQDWVAVLHARGVDVQQAREALWDGTTGIVVDNGTGQVDALR</sequence>
<gene>
    <name evidence="1" type="ORF">H2200_010627</name>
</gene>
<evidence type="ECO:0000313" key="2">
    <source>
        <dbReference type="Proteomes" id="UP001172673"/>
    </source>
</evidence>
<keyword evidence="2" id="KW-1185">Reference proteome</keyword>
<comment type="caution">
    <text evidence="1">The sequence shown here is derived from an EMBL/GenBank/DDBJ whole genome shotgun (WGS) entry which is preliminary data.</text>
</comment>
<reference evidence="1" key="1">
    <citation type="submission" date="2022-10" db="EMBL/GenBank/DDBJ databases">
        <title>Culturing micro-colonial fungi from biological soil crusts in the Mojave desert and describing Neophaeococcomyces mojavensis, and introducing the new genera and species Taxawa tesnikishii.</title>
        <authorList>
            <person name="Kurbessoian T."/>
            <person name="Stajich J.E."/>
        </authorList>
    </citation>
    <scope>NUCLEOTIDE SEQUENCE</scope>
    <source>
        <strain evidence="1">TK_41</strain>
    </source>
</reference>
<dbReference type="Proteomes" id="UP001172673">
    <property type="component" value="Unassembled WGS sequence"/>
</dbReference>
<proteinExistence type="predicted"/>
<organism evidence="1 2">
    <name type="scientific">Cladophialophora chaetospira</name>
    <dbReference type="NCBI Taxonomy" id="386627"/>
    <lineage>
        <taxon>Eukaryota</taxon>
        <taxon>Fungi</taxon>
        <taxon>Dikarya</taxon>
        <taxon>Ascomycota</taxon>
        <taxon>Pezizomycotina</taxon>
        <taxon>Eurotiomycetes</taxon>
        <taxon>Chaetothyriomycetidae</taxon>
        <taxon>Chaetothyriales</taxon>
        <taxon>Herpotrichiellaceae</taxon>
        <taxon>Cladophialophora</taxon>
    </lineage>
</organism>
<evidence type="ECO:0000313" key="1">
    <source>
        <dbReference type="EMBL" id="KAJ9604514.1"/>
    </source>
</evidence>
<dbReference type="CDD" id="cd09917">
    <property type="entry name" value="F-box_SF"/>
    <property type="match status" value="1"/>
</dbReference>
<dbReference type="EMBL" id="JAPDRK010000018">
    <property type="protein sequence ID" value="KAJ9604514.1"/>
    <property type="molecule type" value="Genomic_DNA"/>
</dbReference>